<comment type="cofactor">
    <cofactor evidence="4">
        <name>[4Fe-4S] cluster</name>
        <dbReference type="ChEBI" id="CHEBI:49883"/>
    </cofactor>
    <text evidence="4">Binds 1 [4Fe-4S] cluster per subunit.</text>
</comment>
<dbReference type="GO" id="GO:0043866">
    <property type="term" value="F:adenylyl-sulfate reductase (thioredoxin) activity"/>
    <property type="evidence" value="ECO:0007669"/>
    <property type="project" value="UniProtKB-EC"/>
</dbReference>
<gene>
    <name evidence="4 6" type="primary">cysH</name>
    <name evidence="6" type="ORF">VIS_S3BAA50033</name>
</gene>
<evidence type="ECO:0000259" key="5">
    <source>
        <dbReference type="Pfam" id="PF01507"/>
    </source>
</evidence>
<dbReference type="AlphaFoldDB" id="H6RE78"/>
<dbReference type="InterPro" id="IPR014729">
    <property type="entry name" value="Rossmann-like_a/b/a_fold"/>
</dbReference>
<dbReference type="EC" id="1.8.4.10" evidence="4"/>
<dbReference type="Gene3D" id="3.40.50.620">
    <property type="entry name" value="HUPs"/>
    <property type="match status" value="1"/>
</dbReference>
<dbReference type="NCBIfam" id="NF002537">
    <property type="entry name" value="PRK02090.1"/>
    <property type="match status" value="1"/>
</dbReference>
<keyword evidence="4" id="KW-0408">Iron</keyword>
<dbReference type="HAMAP" id="MF_00063">
    <property type="entry name" value="CysH"/>
    <property type="match status" value="1"/>
</dbReference>
<accession>H6RE78</accession>
<evidence type="ECO:0000256" key="1">
    <source>
        <dbReference type="ARBA" id="ARBA00009732"/>
    </source>
</evidence>
<keyword evidence="4" id="KW-0479">Metal-binding</keyword>
<proteinExistence type="inferred from homology"/>
<dbReference type="GO" id="GO:0005737">
    <property type="term" value="C:cytoplasm"/>
    <property type="evidence" value="ECO:0007669"/>
    <property type="project" value="UniProtKB-SubCell"/>
</dbReference>
<comment type="subcellular location">
    <subcellularLocation>
        <location evidence="4">Cytoplasm</location>
    </subcellularLocation>
</comment>
<dbReference type="GO" id="GO:0070814">
    <property type="term" value="P:hydrogen sulfide biosynthetic process"/>
    <property type="evidence" value="ECO:0007669"/>
    <property type="project" value="UniProtKB-UniRule"/>
</dbReference>
<reference evidence="6" key="2">
    <citation type="submission" date="2012-02" db="EMBL/GenBank/DDBJ databases">
        <authorList>
            <person name="Genoscope - CEA"/>
        </authorList>
    </citation>
    <scope>NUCLEOTIDE SEQUENCE</scope>
</reference>
<dbReference type="GO" id="GO:0019379">
    <property type="term" value="P:sulfate assimilation, phosphoadenylyl sulfate reduction by phosphoadenylyl-sulfate reductase (thioredoxin)"/>
    <property type="evidence" value="ECO:0007669"/>
    <property type="project" value="UniProtKB-UniRule"/>
</dbReference>
<dbReference type="Pfam" id="PF01507">
    <property type="entry name" value="PAPS_reduct"/>
    <property type="match status" value="1"/>
</dbReference>
<protein>
    <recommendedName>
        <fullName evidence="4">Adenosine 5'-phosphosulfate reductase</fullName>
        <shortName evidence="4">APS reductase</shortName>
        <ecNumber evidence="4">1.8.4.10</ecNumber>
    </recommendedName>
    <alternativeName>
        <fullName evidence="4">5'-adenylylsulfate reductase</fullName>
    </alternativeName>
    <alternativeName>
        <fullName evidence="4">Thioredoxin-dependent 5'-adenylylsulfate reductase</fullName>
    </alternativeName>
</protein>
<keyword evidence="4" id="KW-0963">Cytoplasm</keyword>
<feature type="binding site" evidence="4">
    <location>
        <position position="207"/>
    </location>
    <ligand>
        <name>[4Fe-4S] cluster</name>
        <dbReference type="ChEBI" id="CHEBI:49883"/>
    </ligand>
</feature>
<reference evidence="6" key="1">
    <citation type="journal article" date="2012" name="Environ. Microbiol.">
        <title>Genomic content of uncultured Bacteroidetes from contrasting oceanic provinces in the North Atlantic Ocean.</title>
        <authorList>
            <person name="Gomez-Pereira P.R."/>
            <person name="Schuler M."/>
            <person name="Fuchs B.M."/>
            <person name="Bennke C."/>
            <person name="Teeling H."/>
            <person name="Waldmann J."/>
            <person name="Richter M."/>
            <person name="Barbe V."/>
            <person name="Bataille E."/>
            <person name="Glockner F.O."/>
            <person name="Amann R."/>
        </authorList>
    </citation>
    <scope>NUCLEOTIDE SEQUENCE</scope>
</reference>
<feature type="binding site" evidence="4">
    <location>
        <position position="204"/>
    </location>
    <ligand>
        <name>[4Fe-4S] cluster</name>
        <dbReference type="ChEBI" id="CHEBI:49883"/>
    </ligand>
</feature>
<evidence type="ECO:0000256" key="2">
    <source>
        <dbReference type="ARBA" id="ARBA00023002"/>
    </source>
</evidence>
<dbReference type="GO" id="GO:0051539">
    <property type="term" value="F:4 iron, 4 sulfur cluster binding"/>
    <property type="evidence" value="ECO:0007669"/>
    <property type="project" value="UniProtKB-UniRule"/>
</dbReference>
<dbReference type="InterPro" id="IPR002500">
    <property type="entry name" value="PAPS_reduct_dom"/>
</dbReference>
<feature type="binding site" evidence="4">
    <location>
        <position position="124"/>
    </location>
    <ligand>
        <name>[4Fe-4S] cluster</name>
        <dbReference type="ChEBI" id="CHEBI:49883"/>
    </ligand>
</feature>
<organism evidence="6">
    <name type="scientific">uncultured Flavobacteriia bacterium</name>
    <dbReference type="NCBI Taxonomy" id="212695"/>
    <lineage>
        <taxon>Bacteria</taxon>
        <taxon>Pseudomonadati</taxon>
        <taxon>Bacteroidota</taxon>
        <taxon>Flavobacteriia</taxon>
        <taxon>environmental samples</taxon>
    </lineage>
</organism>
<feature type="domain" description="Phosphoadenosine phosphosulphate reductase" evidence="5">
    <location>
        <begin position="44"/>
        <end position="210"/>
    </location>
</feature>
<dbReference type="PANTHER" id="PTHR46509:SF1">
    <property type="entry name" value="PHOSPHOADENOSINE PHOSPHOSULFATE REDUCTASE"/>
    <property type="match status" value="1"/>
</dbReference>
<evidence type="ECO:0000256" key="3">
    <source>
        <dbReference type="ARBA" id="ARBA00024327"/>
    </source>
</evidence>
<dbReference type="InterPro" id="IPR004511">
    <property type="entry name" value="PAPS/APS_Rdtase"/>
</dbReference>
<dbReference type="EMBL" id="FO117576">
    <property type="protein sequence ID" value="CCF99339.1"/>
    <property type="molecule type" value="Genomic_DNA"/>
</dbReference>
<comment type="function">
    <text evidence="4">Catalyzes the formation of sulfite from adenosine 5'-phosphosulfate (APS) using thioredoxin as an electron donor.</text>
</comment>
<feature type="binding site" evidence="4">
    <location>
        <position position="123"/>
    </location>
    <ligand>
        <name>[4Fe-4S] cluster</name>
        <dbReference type="ChEBI" id="CHEBI:49883"/>
    </ligand>
</feature>
<evidence type="ECO:0000256" key="4">
    <source>
        <dbReference type="HAMAP-Rule" id="MF_00063"/>
    </source>
</evidence>
<dbReference type="PANTHER" id="PTHR46509">
    <property type="entry name" value="PHOSPHOADENOSINE PHOSPHOSULFATE REDUCTASE"/>
    <property type="match status" value="1"/>
</dbReference>
<dbReference type="GO" id="GO:0004604">
    <property type="term" value="F:phosphoadenylyl-sulfate reductase (thioredoxin) activity"/>
    <property type="evidence" value="ECO:0007669"/>
    <property type="project" value="UniProtKB-UniRule"/>
</dbReference>
<evidence type="ECO:0000313" key="6">
    <source>
        <dbReference type="EMBL" id="CCF99339.1"/>
    </source>
</evidence>
<name>H6RE78_9BACT</name>
<dbReference type="PIRSF" id="PIRSF000857">
    <property type="entry name" value="PAPS_reductase"/>
    <property type="match status" value="1"/>
</dbReference>
<dbReference type="SUPFAM" id="SSF52402">
    <property type="entry name" value="Adenine nucleotide alpha hydrolases-like"/>
    <property type="match status" value="1"/>
</dbReference>
<sequence length="230" mass="27151">MNSVIIEKRSFTDTEIYKLNKKYNTLSVRDRITEMYNDFDVNEVMLTSSFATSSAFLLHEFSQVNKDQVIYFIDTTYHFDETLEYKKQLTKLYGLKVESIYGNKIDNDFTTKNETWKKSPEFCCDINKVRPLSLIKQRFSLWVSGLMEWQSDHRNSLNIFEKRNGILKFYPLLEVTKEERETYIREHMLPFHPLVSKGYSSVGCKHCTVPGEGRDGRWNNHPKTECGLHL</sequence>
<comment type="pathway">
    <text evidence="3 4">Sulfur metabolism; hydrogen sulfide biosynthesis; sulfite from sulfate.</text>
</comment>
<keyword evidence="2 4" id="KW-0560">Oxidoreductase</keyword>
<feature type="active site" description="Nucleophile; cysteine thiosulfonate intermediate" evidence="4">
    <location>
        <position position="226"/>
    </location>
</feature>
<dbReference type="GO" id="GO:0046872">
    <property type="term" value="F:metal ion binding"/>
    <property type="evidence" value="ECO:0007669"/>
    <property type="project" value="UniProtKB-KW"/>
</dbReference>
<comment type="similarity">
    <text evidence="1 4">Belongs to the PAPS reductase family. CysH subfamily.</text>
</comment>
<keyword evidence="4" id="KW-0411">Iron-sulfur</keyword>
<comment type="catalytic activity">
    <reaction evidence="4">
        <text>[thioredoxin]-disulfide + sulfite + AMP + 2 H(+) = adenosine 5'-phosphosulfate + [thioredoxin]-dithiol</text>
        <dbReference type="Rhea" id="RHEA:21976"/>
        <dbReference type="Rhea" id="RHEA-COMP:10698"/>
        <dbReference type="Rhea" id="RHEA-COMP:10700"/>
        <dbReference type="ChEBI" id="CHEBI:15378"/>
        <dbReference type="ChEBI" id="CHEBI:17359"/>
        <dbReference type="ChEBI" id="CHEBI:29950"/>
        <dbReference type="ChEBI" id="CHEBI:50058"/>
        <dbReference type="ChEBI" id="CHEBI:58243"/>
        <dbReference type="ChEBI" id="CHEBI:456215"/>
        <dbReference type="EC" id="1.8.4.10"/>
    </reaction>
</comment>